<keyword evidence="1" id="KW-1133">Transmembrane helix</keyword>
<reference evidence="2 3" key="1">
    <citation type="submission" date="2017-09" db="EMBL/GenBank/DDBJ databases">
        <title>Depth-based differentiation of microbial function through sediment-hosted aquifers and enrichment of novel symbionts in the deep terrestrial subsurface.</title>
        <authorList>
            <person name="Probst A.J."/>
            <person name="Ladd B."/>
            <person name="Jarett J.K."/>
            <person name="Geller-Mcgrath D.E."/>
            <person name="Sieber C.M."/>
            <person name="Emerson J.B."/>
            <person name="Anantharaman K."/>
            <person name="Thomas B.C."/>
            <person name="Malmstrom R."/>
            <person name="Stieglmeier M."/>
            <person name="Klingl A."/>
            <person name="Woyke T."/>
            <person name="Ryan C.M."/>
            <person name="Banfield J.F."/>
        </authorList>
    </citation>
    <scope>NUCLEOTIDE SEQUENCE [LARGE SCALE GENOMIC DNA]</scope>
    <source>
        <strain evidence="2">CG18_big_fil_WC_8_21_14_2_50_37_10</strain>
    </source>
</reference>
<sequence>MSNKKILAILLISIVFLFFGIGLVQAQVAKPCGLCTSEGATADGLTCKDGKWRGCPTGGIVFCNPLQACDFQELIDKIMNFIFVLAVVAVPLIIIVGAFQLLTSGGDPKKIGAGKNMITYALIGLAIILLARGIIAMIQQAIGVK</sequence>
<evidence type="ECO:0000256" key="1">
    <source>
        <dbReference type="SAM" id="Phobius"/>
    </source>
</evidence>
<evidence type="ECO:0000313" key="2">
    <source>
        <dbReference type="EMBL" id="PIQ07341.1"/>
    </source>
</evidence>
<dbReference type="AlphaFoldDB" id="A0A2H0FMU1"/>
<organism evidence="2 3">
    <name type="scientific">Candidatus Nealsonbacteria bacterium CG18_big_fil_WC_8_21_14_2_50_37_10</name>
    <dbReference type="NCBI Taxonomy" id="1974717"/>
    <lineage>
        <taxon>Bacteria</taxon>
        <taxon>Candidatus Nealsoniibacteriota</taxon>
    </lineage>
</organism>
<dbReference type="Pfam" id="PF18895">
    <property type="entry name" value="T4SS_pilin"/>
    <property type="match status" value="1"/>
</dbReference>
<keyword evidence="1" id="KW-0812">Transmembrane</keyword>
<gene>
    <name evidence="2" type="ORF">COW72_00815</name>
</gene>
<comment type="caution">
    <text evidence="2">The sequence shown here is derived from an EMBL/GenBank/DDBJ whole genome shotgun (WGS) entry which is preliminary data.</text>
</comment>
<protein>
    <submittedName>
        <fullName evidence="2">Uncharacterized protein</fullName>
    </submittedName>
</protein>
<name>A0A2H0FMU1_9BACT</name>
<feature type="transmembrane region" description="Helical" evidence="1">
    <location>
        <begin position="120"/>
        <end position="142"/>
    </location>
</feature>
<proteinExistence type="predicted"/>
<dbReference type="InterPro" id="IPR043993">
    <property type="entry name" value="T4SS_pilin"/>
</dbReference>
<dbReference type="Proteomes" id="UP000230778">
    <property type="component" value="Unassembled WGS sequence"/>
</dbReference>
<evidence type="ECO:0000313" key="3">
    <source>
        <dbReference type="Proteomes" id="UP000230778"/>
    </source>
</evidence>
<accession>A0A2H0FMU1</accession>
<keyword evidence="1" id="KW-0472">Membrane</keyword>
<dbReference type="EMBL" id="PCUC01000046">
    <property type="protein sequence ID" value="PIQ07341.1"/>
    <property type="molecule type" value="Genomic_DNA"/>
</dbReference>
<feature type="transmembrane region" description="Helical" evidence="1">
    <location>
        <begin position="78"/>
        <end position="99"/>
    </location>
</feature>